<proteinExistence type="predicted"/>
<dbReference type="EMBL" id="VJMH01000178">
    <property type="protein sequence ID" value="KAF0718126.1"/>
    <property type="molecule type" value="Genomic_DNA"/>
</dbReference>
<evidence type="ECO:0000313" key="2">
    <source>
        <dbReference type="EMBL" id="KAF0718126.1"/>
    </source>
</evidence>
<dbReference type="InterPro" id="IPR032675">
    <property type="entry name" value="LRR_dom_sf"/>
</dbReference>
<dbReference type="OrthoDB" id="423607at2759"/>
<reference evidence="2" key="1">
    <citation type="submission" date="2019-06" db="EMBL/GenBank/DDBJ databases">
        <title>Genomics analysis of Aphanomyces spp. identifies a new class of oomycete effector associated with host adaptation.</title>
        <authorList>
            <person name="Gaulin E."/>
        </authorList>
    </citation>
    <scope>NUCLEOTIDE SEQUENCE</scope>
    <source>
        <strain evidence="2">CBS 578.67</strain>
    </source>
</reference>
<organism evidence="2">
    <name type="scientific">Aphanomyces stellatus</name>
    <dbReference type="NCBI Taxonomy" id="120398"/>
    <lineage>
        <taxon>Eukaryota</taxon>
        <taxon>Sar</taxon>
        <taxon>Stramenopiles</taxon>
        <taxon>Oomycota</taxon>
        <taxon>Saprolegniomycetes</taxon>
        <taxon>Saprolegniales</taxon>
        <taxon>Verrucalvaceae</taxon>
        <taxon>Aphanomyces</taxon>
    </lineage>
</organism>
<dbReference type="Pfam" id="PF25372">
    <property type="entry name" value="DUF7885"/>
    <property type="match status" value="1"/>
</dbReference>
<gene>
    <name evidence="2" type="ORF">As57867_001887</name>
</gene>
<dbReference type="SMART" id="SM00015">
    <property type="entry name" value="IQ"/>
    <property type="match status" value="3"/>
</dbReference>
<evidence type="ECO:0000259" key="1">
    <source>
        <dbReference type="Pfam" id="PF25372"/>
    </source>
</evidence>
<dbReference type="InterPro" id="IPR006553">
    <property type="entry name" value="Leu-rich_rpt_Cys-con_subtyp"/>
</dbReference>
<accession>A0A6A4ZK52</accession>
<dbReference type="PANTHER" id="PTHR13318:SF190">
    <property type="entry name" value="PARTNER OF PAIRED, ISOFORM B"/>
    <property type="match status" value="1"/>
</dbReference>
<dbReference type="GO" id="GO:0019005">
    <property type="term" value="C:SCF ubiquitin ligase complex"/>
    <property type="evidence" value="ECO:0007669"/>
    <property type="project" value="TreeGrafter"/>
</dbReference>
<dbReference type="GO" id="GO:0031146">
    <property type="term" value="P:SCF-dependent proteasomal ubiquitin-dependent protein catabolic process"/>
    <property type="evidence" value="ECO:0007669"/>
    <property type="project" value="TreeGrafter"/>
</dbReference>
<feature type="domain" description="F-box/LRR-repeat protein 15-like leucin rich repeat" evidence="1">
    <location>
        <begin position="453"/>
        <end position="614"/>
    </location>
</feature>
<dbReference type="PANTHER" id="PTHR13318">
    <property type="entry name" value="PARTNER OF PAIRED, ISOFORM B-RELATED"/>
    <property type="match status" value="1"/>
</dbReference>
<feature type="non-terminal residue" evidence="2">
    <location>
        <position position="851"/>
    </location>
</feature>
<dbReference type="SUPFAM" id="SSF52058">
    <property type="entry name" value="L domain-like"/>
    <property type="match status" value="1"/>
</dbReference>
<protein>
    <recommendedName>
        <fullName evidence="1">F-box/LRR-repeat protein 15-like leucin rich repeat domain-containing protein</fullName>
    </recommendedName>
</protein>
<sequence>MPPKKREKAGSKVTPKAVTSWHERLVAHRQERKDYLFHLRERDFNSGAPTTLAEKVHRVVELAGGKGQLKESPPSHLSFKDCMHKRPMSRLDWTGLEINGWFPTLVARTVPPGVPVKPSTCTHLSLNHTDINDVEIKHIAKLKFIQVLDISGCDVLTDGSLHLIRRSLSQLTELHINDCRNFTPDTIMATWVDCTRLRSLYAQGCLGVTDRVLQCIATTKRNTPEAYAHALDFRRCRHVTDSGVSDIANTKLGGMTTSLSSSLTREAEMTLRFFGIGQCLHVKAMAFFAFETSRSLAHLETLEMATLDVDETSFSWLATGCPRLTRLNLANCVKLNDFCLLLLAKCRALRWLNLKGCALVTPVGMTHVLPQPFGQETLGLRNLLVDGARNDDDDAGASPLAYLNLKNCIRVDDTGLAVLAQTCLDLETLNLRGVPHVTDAGCRNPVFYGRPDVGDDGLRALSKLCRQLVTLDLAGAPRVTSDGVAAITATCRHLMDVNLSETKIDDHALVALAALCPAIHTLHLTKCKELTDVGVDAIAGGLFALTTLVLAYCGQLTNRSLEALGQAKLPLRLVDLTANERITDDGLTALCKGCQTLRTIRLKGCERLTDTCIRRCVAHWLPFAVPPPHASGDVCGIESASPQWIDIYEHLVGHYEAACRLQASVRKWKKRESTIQAMARRKLQRSRRAAVKIQRCYRRHHQWQAFLHMLSVGRNLHVVVKIQATYRGNKTRVGTRAWKALAFVSANSIQRGAKHHLYRRHGHARTIQRIYRGHCGRVDAHALVQARRDAAGLAIVQWYRRALARYDFVQRARAIARQVRLIQQTYRSYSRRRRFRDLALRFLGCATRIQS</sequence>
<dbReference type="AlphaFoldDB" id="A0A6A4ZK52"/>
<dbReference type="PROSITE" id="PS50096">
    <property type="entry name" value="IQ"/>
    <property type="match status" value="2"/>
</dbReference>
<name>A0A6A4ZK52_9STRA</name>
<dbReference type="InterPro" id="IPR000048">
    <property type="entry name" value="IQ_motif_EF-hand-BS"/>
</dbReference>
<comment type="caution">
    <text evidence="2">The sequence shown here is derived from an EMBL/GenBank/DDBJ whole genome shotgun (WGS) entry which is preliminary data.</text>
</comment>
<dbReference type="SMART" id="SM00367">
    <property type="entry name" value="LRR_CC"/>
    <property type="match status" value="14"/>
</dbReference>
<dbReference type="Gene3D" id="3.80.10.10">
    <property type="entry name" value="Ribonuclease Inhibitor"/>
    <property type="match status" value="4"/>
</dbReference>
<dbReference type="InterPro" id="IPR057207">
    <property type="entry name" value="FBXL15_LRR"/>
</dbReference>